<dbReference type="Proteomes" id="UP000653674">
    <property type="component" value="Unassembled WGS sequence"/>
</dbReference>
<dbReference type="PANTHER" id="PTHR43420">
    <property type="entry name" value="ACETYLTRANSFERASE"/>
    <property type="match status" value="1"/>
</dbReference>
<evidence type="ECO:0000256" key="4">
    <source>
        <dbReference type="HAMAP-Rule" id="MF_01698"/>
    </source>
</evidence>
<dbReference type="GO" id="GO:0010125">
    <property type="term" value="P:mycothiol biosynthetic process"/>
    <property type="evidence" value="ECO:0007669"/>
    <property type="project" value="UniProtKB-UniRule"/>
</dbReference>
<comment type="subunit">
    <text evidence="4">Monomer.</text>
</comment>
<dbReference type="CDD" id="cd04301">
    <property type="entry name" value="NAT_SF"/>
    <property type="match status" value="2"/>
</dbReference>
<name>A0A8J3LIL3_9ACTN</name>
<feature type="domain" description="N-acetyltransferase" evidence="5">
    <location>
        <begin position="165"/>
        <end position="322"/>
    </location>
</feature>
<dbReference type="AlphaFoldDB" id="A0A8J3LIL3"/>
<evidence type="ECO:0000256" key="1">
    <source>
        <dbReference type="ARBA" id="ARBA00022679"/>
    </source>
</evidence>
<dbReference type="NCBIfam" id="TIGR03448">
    <property type="entry name" value="mycothiol_MshD"/>
    <property type="match status" value="1"/>
</dbReference>
<dbReference type="Pfam" id="PF00583">
    <property type="entry name" value="Acetyltransf_1"/>
    <property type="match status" value="1"/>
</dbReference>
<dbReference type="EMBL" id="BONU01000003">
    <property type="protein sequence ID" value="GIG72382.1"/>
    <property type="molecule type" value="Genomic_DNA"/>
</dbReference>
<evidence type="ECO:0000256" key="2">
    <source>
        <dbReference type="ARBA" id="ARBA00022737"/>
    </source>
</evidence>
<dbReference type="Gene3D" id="3.40.630.30">
    <property type="match status" value="1"/>
</dbReference>
<comment type="catalytic activity">
    <reaction evidence="4">
        <text>1D-myo-inositol 2-(L-cysteinylamino)-2-deoxy-alpha-D-glucopyranoside + acetyl-CoA = mycothiol + CoA + H(+)</text>
        <dbReference type="Rhea" id="RHEA:26172"/>
        <dbReference type="ChEBI" id="CHEBI:15378"/>
        <dbReference type="ChEBI" id="CHEBI:16768"/>
        <dbReference type="ChEBI" id="CHEBI:57287"/>
        <dbReference type="ChEBI" id="CHEBI:57288"/>
        <dbReference type="ChEBI" id="CHEBI:58887"/>
        <dbReference type="EC" id="2.3.1.189"/>
    </reaction>
</comment>
<feature type="binding site" evidence="4">
    <location>
        <position position="233"/>
    </location>
    <ligand>
        <name>1D-myo-inositol 2-(L-cysteinylamino)-2-deoxy-alpha-D-glucopyranoside</name>
        <dbReference type="ChEBI" id="CHEBI:58887"/>
    </ligand>
</feature>
<feature type="binding site" evidence="4">
    <location>
        <begin position="265"/>
        <end position="271"/>
    </location>
    <ligand>
        <name>acetyl-CoA</name>
        <dbReference type="ChEBI" id="CHEBI:57288"/>
        <label>2</label>
    </ligand>
</feature>
<feature type="binding site" evidence="4">
    <location>
        <position position="39"/>
    </location>
    <ligand>
        <name>1D-myo-inositol 2-(L-cysteinylamino)-2-deoxy-alpha-D-glucopyranoside</name>
        <dbReference type="ChEBI" id="CHEBI:58887"/>
    </ligand>
</feature>
<feature type="binding site" evidence="4">
    <location>
        <position position="292"/>
    </location>
    <ligand>
        <name>1D-myo-inositol 2-(L-cysteinylamino)-2-deoxy-alpha-D-glucopyranoside</name>
        <dbReference type="ChEBI" id="CHEBI:58887"/>
    </ligand>
</feature>
<dbReference type="HAMAP" id="MF_01698">
    <property type="entry name" value="MshD"/>
    <property type="match status" value="1"/>
</dbReference>
<evidence type="ECO:0000256" key="3">
    <source>
        <dbReference type="ARBA" id="ARBA00023315"/>
    </source>
</evidence>
<dbReference type="PIRSF" id="PIRSF021524">
    <property type="entry name" value="MSH_acetyltransferase"/>
    <property type="match status" value="1"/>
</dbReference>
<keyword evidence="7" id="KW-1185">Reference proteome</keyword>
<dbReference type="SUPFAM" id="SSF55729">
    <property type="entry name" value="Acyl-CoA N-acyltransferases (Nat)"/>
    <property type="match status" value="1"/>
</dbReference>
<dbReference type="InterPro" id="IPR016181">
    <property type="entry name" value="Acyl_CoA_acyltransferase"/>
</dbReference>
<gene>
    <name evidence="4 6" type="primary">mshD</name>
    <name evidence="6" type="ORF">Pfl04_07860</name>
</gene>
<organism evidence="6 7">
    <name type="scientific">Planosporangium flavigriseum</name>
    <dbReference type="NCBI Taxonomy" id="373681"/>
    <lineage>
        <taxon>Bacteria</taxon>
        <taxon>Bacillati</taxon>
        <taxon>Actinomycetota</taxon>
        <taxon>Actinomycetes</taxon>
        <taxon>Micromonosporales</taxon>
        <taxon>Micromonosporaceae</taxon>
        <taxon>Planosporangium</taxon>
    </lineage>
</organism>
<sequence>MTAVVRVQRNDRLTADEVIEVLDLMRAAGDADGAYPLSEHVVLHLRHGGGDVRAVHLLARHDGRLVGYAHVDTTDPVEGASAELAVHPLHRRRGLGRALVTEAMAVADERAGGSAPGRLRLWAHGDHPSASALSLSLGFERWRVLWQMRRSLRTPISEPALPHGVSLRAFRPGSDDAAWVALNAAAFASHPEQGKWTIDDLHVRMKEPWFDPAGFLLAQRDSDGELLGFHWTKIHGAAPGAGEASEHAHEPIGEVYVLGVAPSAHGTGLGTALTLAGLHHLRSQGLDQAMLYVDESNTSAVALYRKLSFARWVTDVCFRRQV</sequence>
<evidence type="ECO:0000313" key="6">
    <source>
        <dbReference type="EMBL" id="GIG72382.1"/>
    </source>
</evidence>
<comment type="caution">
    <text evidence="6">The sequence shown here is derived from an EMBL/GenBank/DDBJ whole genome shotgun (WGS) entry which is preliminary data.</text>
</comment>
<feature type="binding site" evidence="4">
    <location>
        <begin position="84"/>
        <end position="86"/>
    </location>
    <ligand>
        <name>acetyl-CoA</name>
        <dbReference type="ChEBI" id="CHEBI:57288"/>
        <label>1</label>
    </ligand>
</feature>
<dbReference type="RefSeq" id="WP_239075300.1">
    <property type="nucleotide sequence ID" value="NZ_BAAAQJ010000008.1"/>
</dbReference>
<dbReference type="PROSITE" id="PS51186">
    <property type="entry name" value="GNAT"/>
    <property type="match status" value="2"/>
</dbReference>
<proteinExistence type="inferred from homology"/>
<reference evidence="6" key="1">
    <citation type="submission" date="2021-01" db="EMBL/GenBank/DDBJ databases">
        <title>Whole genome shotgun sequence of Planosporangium flavigriseum NBRC 105377.</title>
        <authorList>
            <person name="Komaki H."/>
            <person name="Tamura T."/>
        </authorList>
    </citation>
    <scope>NUCLEOTIDE SEQUENCE</scope>
    <source>
        <strain evidence="6">NBRC 105377</strain>
    </source>
</reference>
<feature type="binding site" evidence="4">
    <location>
        <position position="254"/>
    </location>
    <ligand>
        <name>1D-myo-inositol 2-(L-cysteinylamino)-2-deoxy-alpha-D-glucopyranoside</name>
        <dbReference type="ChEBI" id="CHEBI:58887"/>
    </ligand>
</feature>
<keyword evidence="1 4" id="KW-0808">Transferase</keyword>
<comment type="caution">
    <text evidence="4">Lacks conserved residue(s) required for the propagation of feature annotation.</text>
</comment>
<dbReference type="PANTHER" id="PTHR43420:SF12">
    <property type="entry name" value="N-ACETYLTRANSFERASE DOMAIN-CONTAINING PROTEIN"/>
    <property type="match status" value="1"/>
</dbReference>
<dbReference type="EC" id="2.3.1.189" evidence="4"/>
<feature type="domain" description="N-acetyltransferase" evidence="5">
    <location>
        <begin position="8"/>
        <end position="153"/>
    </location>
</feature>
<evidence type="ECO:0000313" key="7">
    <source>
        <dbReference type="Proteomes" id="UP000653674"/>
    </source>
</evidence>
<dbReference type="GO" id="GO:0035447">
    <property type="term" value="F:mycothiol synthase activity"/>
    <property type="evidence" value="ECO:0007669"/>
    <property type="project" value="UniProtKB-UniRule"/>
</dbReference>
<feature type="binding site" evidence="4">
    <location>
        <begin position="258"/>
        <end position="260"/>
    </location>
    <ligand>
        <name>acetyl-CoA</name>
        <dbReference type="ChEBI" id="CHEBI:57288"/>
        <label>2</label>
    </ligand>
</feature>
<dbReference type="Pfam" id="PF13508">
    <property type="entry name" value="Acetyltransf_7"/>
    <property type="match status" value="1"/>
</dbReference>
<protein>
    <recommendedName>
        <fullName evidence="4">Mycothiol acetyltransferase</fullName>
        <shortName evidence="4">MSH acetyltransferase</shortName>
        <ecNumber evidence="4">2.3.1.189</ecNumber>
    </recommendedName>
    <alternativeName>
        <fullName evidence="4">Mycothiol synthase</fullName>
    </alternativeName>
</protein>
<dbReference type="InterPro" id="IPR050680">
    <property type="entry name" value="YpeA/RimI_acetyltransf"/>
</dbReference>
<feature type="binding site" evidence="4">
    <location>
        <position position="192"/>
    </location>
    <ligand>
        <name>1D-myo-inositol 2-(L-cysteinylamino)-2-deoxy-alpha-D-glucopyranoside</name>
        <dbReference type="ChEBI" id="CHEBI:58887"/>
    </ligand>
</feature>
<keyword evidence="2 4" id="KW-0677">Repeat</keyword>
<keyword evidence="3 4" id="KW-0012">Acyltransferase</keyword>
<comment type="similarity">
    <text evidence="4">Belongs to the acetyltransferase family. MshD subfamily.</text>
</comment>
<comment type="function">
    <text evidence="4">Catalyzes the transfer of acetyl from acetyl-CoA to desacetylmycothiol (Cys-GlcN-Ins) to form mycothiol.</text>
</comment>
<dbReference type="InterPro" id="IPR000182">
    <property type="entry name" value="GNAT_dom"/>
</dbReference>
<accession>A0A8J3LIL3</accession>
<dbReference type="InterPro" id="IPR017813">
    <property type="entry name" value="Mycothiol_AcTrfase"/>
</dbReference>
<evidence type="ECO:0000259" key="5">
    <source>
        <dbReference type="PROSITE" id="PS51186"/>
    </source>
</evidence>